<protein>
    <submittedName>
        <fullName evidence="1">DUF4411 family protein</fullName>
    </submittedName>
</protein>
<reference evidence="2" key="1">
    <citation type="journal article" date="2019" name="Int. J. Syst. Evol. Microbiol.">
        <title>The Global Catalogue of Microorganisms (GCM) 10K type strain sequencing project: providing services to taxonomists for standard genome sequencing and annotation.</title>
        <authorList>
            <consortium name="The Broad Institute Genomics Platform"/>
            <consortium name="The Broad Institute Genome Sequencing Center for Infectious Disease"/>
            <person name="Wu L."/>
            <person name="Ma J."/>
        </authorList>
    </citation>
    <scope>NUCLEOTIDE SEQUENCE [LARGE SCALE GENOMIC DNA]</scope>
    <source>
        <strain evidence="2">CGMCC 1.16326</strain>
    </source>
</reference>
<dbReference type="PIRSF" id="PIRSF008505">
    <property type="entry name" value="UCP008505"/>
    <property type="match status" value="1"/>
</dbReference>
<evidence type="ECO:0000313" key="2">
    <source>
        <dbReference type="Proteomes" id="UP001596104"/>
    </source>
</evidence>
<dbReference type="RefSeq" id="WP_377007691.1">
    <property type="nucleotide sequence ID" value="NZ_JBHSLV010000016.1"/>
</dbReference>
<name>A0ABW0H6Q5_9HYPH</name>
<dbReference type="Proteomes" id="UP001596104">
    <property type="component" value="Unassembled WGS sequence"/>
</dbReference>
<dbReference type="EMBL" id="JBHSLV010000016">
    <property type="protein sequence ID" value="MFC5392841.1"/>
    <property type="molecule type" value="Genomic_DNA"/>
</dbReference>
<dbReference type="InterPro" id="IPR016541">
    <property type="entry name" value="UCP008505"/>
</dbReference>
<proteinExistence type="predicted"/>
<comment type="caution">
    <text evidence="1">The sequence shown here is derived from an EMBL/GenBank/DDBJ whole genome shotgun (WGS) entry which is preliminary data.</text>
</comment>
<keyword evidence="2" id="KW-1185">Reference proteome</keyword>
<accession>A0ABW0H6Q5</accession>
<dbReference type="Pfam" id="PF14367">
    <property type="entry name" value="DUF4411"/>
    <property type="match status" value="1"/>
</dbReference>
<organism evidence="1 2">
    <name type="scientific">Bosea vestrisii</name>
    <dbReference type="NCBI Taxonomy" id="151416"/>
    <lineage>
        <taxon>Bacteria</taxon>
        <taxon>Pseudomonadati</taxon>
        <taxon>Pseudomonadota</taxon>
        <taxon>Alphaproteobacteria</taxon>
        <taxon>Hyphomicrobiales</taxon>
        <taxon>Boseaceae</taxon>
        <taxon>Bosea</taxon>
    </lineage>
</organism>
<evidence type="ECO:0000313" key="1">
    <source>
        <dbReference type="EMBL" id="MFC5392841.1"/>
    </source>
</evidence>
<dbReference type="InterPro" id="IPR029060">
    <property type="entry name" value="PIN-like_dom_sf"/>
</dbReference>
<gene>
    <name evidence="1" type="ORF">ACFPPC_09365</name>
</gene>
<sequence length="171" mass="18714">MTRKALYCIDTSALIAAWDERYPIDVFPQLWAGIATLIAEGRLICPEEVAHELDKRSKDLATWMVAAGPIVVATDQEIVNHVARVLASHERLVAERKRGSSADPFVISLAKLRGAVVVTEEGQGTEAKPKIPTVCTAYRVQCMSLLEFIRAESWMMGGPTRSASSGQADLF</sequence>
<dbReference type="SUPFAM" id="SSF88723">
    <property type="entry name" value="PIN domain-like"/>
    <property type="match status" value="1"/>
</dbReference>